<dbReference type="InterPro" id="IPR036643">
    <property type="entry name" value="RNApol_insert_sf"/>
</dbReference>
<evidence type="ECO:0000259" key="5">
    <source>
        <dbReference type="SMART" id="SM00662"/>
    </source>
</evidence>
<dbReference type="GO" id="GO:0003899">
    <property type="term" value="F:DNA-directed RNA polymerase activity"/>
    <property type="evidence" value="ECO:0007669"/>
    <property type="project" value="InterPro"/>
</dbReference>
<proteinExistence type="predicted"/>
<dbReference type="SMART" id="SM00662">
    <property type="entry name" value="RPOLD"/>
    <property type="match status" value="1"/>
</dbReference>
<dbReference type="Pfam" id="PF13656">
    <property type="entry name" value="RNA_pol_L_2"/>
    <property type="match status" value="1"/>
</dbReference>
<dbReference type="Pfam" id="PF01193">
    <property type="entry name" value="RNA_pol_L"/>
    <property type="match status" value="1"/>
</dbReference>
<reference evidence="6" key="1">
    <citation type="journal article" date="2020" name="Nature">
        <title>Giant virus diversity and host interactions through global metagenomics.</title>
        <authorList>
            <person name="Schulz F."/>
            <person name="Roux S."/>
            <person name="Paez-Espino D."/>
            <person name="Jungbluth S."/>
            <person name="Walsh D.A."/>
            <person name="Denef V.J."/>
            <person name="McMahon K.D."/>
            <person name="Konstantinidis K.T."/>
            <person name="Eloe-Fadrosh E.A."/>
            <person name="Kyrpides N.C."/>
            <person name="Woyke T."/>
        </authorList>
    </citation>
    <scope>NUCLEOTIDE SEQUENCE</scope>
    <source>
        <strain evidence="6">GVMAG-M-3300009155-48</strain>
    </source>
</reference>
<accession>A0A6C0EUN3</accession>
<organism evidence="6">
    <name type="scientific">viral metagenome</name>
    <dbReference type="NCBI Taxonomy" id="1070528"/>
    <lineage>
        <taxon>unclassified sequences</taxon>
        <taxon>metagenomes</taxon>
        <taxon>organismal metagenomes</taxon>
    </lineage>
</organism>
<sequence>MNPQISKISEEDDVYKFTLNGINVSIANALRRIILSEIPTNVFYTETYNDNKCNIEINNPPRLHNEIIKQRLSCIPIHEKDLDILPDKYTLELDVKNETDKTIIVTTEDFRIKNKMNGNYLTREETTRIFPPCVKTNRYIDFVRLTPKIGNEIPGGHIKLTCEFSVSNAKVNSMFNVVSKCTYGNTPDLVKIDSIWESMESKLRSEELTNEEIEFQKRNFYMLDAQRQFIQDSFDYSIQTIGVYTNQEIVKKGCAILQNKFVDMIQMIESDIVPINHSEATIDNCYDIILEDEDYTIGKVLEYVLYEKFYQGEKSLSFCGFKKYHPHNSHSVIRIAFNNFTDKTAVRNVLKSACTDSQDVFLKMFKLF</sequence>
<dbReference type="InterPro" id="IPR050518">
    <property type="entry name" value="Rpo3/RPB3_RNA_Pol_subunit"/>
</dbReference>
<dbReference type="InterPro" id="IPR036603">
    <property type="entry name" value="RBP11-like"/>
</dbReference>
<dbReference type="GO" id="GO:0046983">
    <property type="term" value="F:protein dimerization activity"/>
    <property type="evidence" value="ECO:0007669"/>
    <property type="project" value="InterPro"/>
</dbReference>
<keyword evidence="4" id="KW-0804">Transcription</keyword>
<evidence type="ECO:0000256" key="4">
    <source>
        <dbReference type="ARBA" id="ARBA00023163"/>
    </source>
</evidence>
<comment type="subcellular location">
    <subcellularLocation>
        <location evidence="1">Virion</location>
    </subcellularLocation>
</comment>
<evidence type="ECO:0000256" key="3">
    <source>
        <dbReference type="ARBA" id="ARBA00022844"/>
    </source>
</evidence>
<evidence type="ECO:0000313" key="6">
    <source>
        <dbReference type="EMBL" id="QHT31930.1"/>
    </source>
</evidence>
<dbReference type="InterPro" id="IPR009025">
    <property type="entry name" value="RBP11-like_dimer"/>
</dbReference>
<dbReference type="PANTHER" id="PTHR11800">
    <property type="entry name" value="DNA-DIRECTED RNA POLYMERASE"/>
    <property type="match status" value="1"/>
</dbReference>
<dbReference type="Gene3D" id="3.30.1360.10">
    <property type="entry name" value="RNA polymerase, RBP11-like subunit"/>
    <property type="match status" value="2"/>
</dbReference>
<dbReference type="PANTHER" id="PTHR11800:SF2">
    <property type="entry name" value="DNA-DIRECTED RNA POLYMERASE II SUBUNIT RPB3"/>
    <property type="match status" value="1"/>
</dbReference>
<evidence type="ECO:0000256" key="2">
    <source>
        <dbReference type="ARBA" id="ARBA00022478"/>
    </source>
</evidence>
<dbReference type="GO" id="GO:0006366">
    <property type="term" value="P:transcription by RNA polymerase II"/>
    <property type="evidence" value="ECO:0007669"/>
    <property type="project" value="TreeGrafter"/>
</dbReference>
<dbReference type="GO" id="GO:0005665">
    <property type="term" value="C:RNA polymerase II, core complex"/>
    <property type="evidence" value="ECO:0007669"/>
    <property type="project" value="TreeGrafter"/>
</dbReference>
<evidence type="ECO:0000256" key="1">
    <source>
        <dbReference type="ARBA" id="ARBA00004328"/>
    </source>
</evidence>
<protein>
    <recommendedName>
        <fullName evidence="5">DNA-directed RNA polymerase RpoA/D/Rpb3-type domain-containing protein</fullName>
    </recommendedName>
</protein>
<feature type="domain" description="DNA-directed RNA polymerase RpoA/D/Rpb3-type" evidence="5">
    <location>
        <begin position="14"/>
        <end position="267"/>
    </location>
</feature>
<name>A0A6C0EUN3_9ZZZZ</name>
<dbReference type="EMBL" id="MN738927">
    <property type="protein sequence ID" value="QHT31930.1"/>
    <property type="molecule type" value="Genomic_DNA"/>
</dbReference>
<keyword evidence="2" id="KW-0240">DNA-directed RNA polymerase</keyword>
<dbReference type="InterPro" id="IPR011263">
    <property type="entry name" value="DNA-dir_RNA_pol_RpoA/D/Rpb3"/>
</dbReference>
<keyword evidence="3" id="KW-0946">Virion</keyword>
<dbReference type="AlphaFoldDB" id="A0A6C0EUN3"/>
<dbReference type="GO" id="GO:0044423">
    <property type="term" value="C:virion component"/>
    <property type="evidence" value="ECO:0007669"/>
    <property type="project" value="UniProtKB-KW"/>
</dbReference>
<dbReference type="SUPFAM" id="SSF55257">
    <property type="entry name" value="RBP11-like subunits of RNA polymerase"/>
    <property type="match status" value="2"/>
</dbReference>
<dbReference type="Gene3D" id="2.170.120.12">
    <property type="entry name" value="DNA-directed RNA polymerase, insert domain"/>
    <property type="match status" value="1"/>
</dbReference>